<comment type="caution">
    <text evidence="3">The sequence shown here is derived from an EMBL/GenBank/DDBJ whole genome shotgun (WGS) entry which is preliminary data.</text>
</comment>
<gene>
    <name evidence="3" type="ORF">ASZ90_001350</name>
</gene>
<dbReference type="GO" id="GO:0004340">
    <property type="term" value="F:glucokinase activity"/>
    <property type="evidence" value="ECO:0007669"/>
    <property type="project" value="UniProtKB-EC"/>
</dbReference>
<dbReference type="InterPro" id="IPR003836">
    <property type="entry name" value="Glucokinase"/>
</dbReference>
<dbReference type="Gene3D" id="3.40.367.20">
    <property type="match status" value="1"/>
</dbReference>
<dbReference type="GO" id="GO:0006096">
    <property type="term" value="P:glycolytic process"/>
    <property type="evidence" value="ECO:0007669"/>
    <property type="project" value="InterPro"/>
</dbReference>
<dbReference type="PANTHER" id="PTHR47363">
    <property type="entry name" value="GLUCOKINASE"/>
    <property type="match status" value="1"/>
</dbReference>
<evidence type="ECO:0000313" key="3">
    <source>
        <dbReference type="EMBL" id="KUG28772.1"/>
    </source>
</evidence>
<name>A0A0W8G6H3_9ZZZZ</name>
<dbReference type="Gene3D" id="3.30.420.40">
    <property type="match status" value="1"/>
</dbReference>
<dbReference type="CDD" id="cd24008">
    <property type="entry name" value="ASKHA_NBD_GLK"/>
    <property type="match status" value="1"/>
</dbReference>
<organism evidence="3">
    <name type="scientific">hydrocarbon metagenome</name>
    <dbReference type="NCBI Taxonomy" id="938273"/>
    <lineage>
        <taxon>unclassified sequences</taxon>
        <taxon>metagenomes</taxon>
        <taxon>ecological metagenomes</taxon>
    </lineage>
</organism>
<protein>
    <submittedName>
        <fullName evidence="3">Glucokinase</fullName>
        <ecNumber evidence="3">2.7.1.2</ecNumber>
    </submittedName>
</protein>
<reference evidence="3" key="1">
    <citation type="journal article" date="2015" name="Proc. Natl. Acad. Sci. U.S.A.">
        <title>Networks of energetic and metabolic interactions define dynamics in microbial communities.</title>
        <authorList>
            <person name="Embree M."/>
            <person name="Liu J.K."/>
            <person name="Al-Bassam M.M."/>
            <person name="Zengler K."/>
        </authorList>
    </citation>
    <scope>NUCLEOTIDE SEQUENCE</scope>
</reference>
<dbReference type="GO" id="GO:0005536">
    <property type="term" value="F:D-glucose binding"/>
    <property type="evidence" value="ECO:0007669"/>
    <property type="project" value="InterPro"/>
</dbReference>
<keyword evidence="2 3" id="KW-0418">Kinase</keyword>
<accession>A0A0W8G6H3</accession>
<keyword evidence="1 3" id="KW-0808">Transferase</keyword>
<dbReference type="EMBL" id="LNQE01000178">
    <property type="protein sequence ID" value="KUG28772.1"/>
    <property type="molecule type" value="Genomic_DNA"/>
</dbReference>
<sequence>MPAGHDSGRMWPRVRMRADVAGLGVSANGTGGKARLSATPGGTGAGQDGGFMTGTDEGIKHLLAADIGGTNSRFGHFLSHPDGRLEQVHNLWLSTREAVCFADLLAALGGSDFPLRPGDADAAVFAVPGPMSGPVGVMGTASARTCTFANIAWDMDLDRDAPRFGLRRAALVNDFAAQAQGFRTPLAKDSLPIVPGYFNPGKVRGVMGAGTGLGMAALAPLAGGGHQVLSSEGGHAARFFRRDEQDYLRLVSEVTGEPYPRGDVVLSGLGLSLVHRYLTGRDLPAAEVAAEITPDSETTAWFASFYGRAARDYALTVLAGGGMYLSGGVAAKNPMLVTHPHFAREFVDSPTMTGFLSAIPVSLARRQDMGLFGAALCAHLLLGRKPPS</sequence>
<dbReference type="SUPFAM" id="SSF53067">
    <property type="entry name" value="Actin-like ATPase domain"/>
    <property type="match status" value="1"/>
</dbReference>
<dbReference type="Pfam" id="PF02685">
    <property type="entry name" value="Glucokinase"/>
    <property type="match status" value="1"/>
</dbReference>
<evidence type="ECO:0000256" key="1">
    <source>
        <dbReference type="ARBA" id="ARBA00022679"/>
    </source>
</evidence>
<dbReference type="AlphaFoldDB" id="A0A0W8G6H3"/>
<dbReference type="InterPro" id="IPR043129">
    <property type="entry name" value="ATPase_NBD"/>
</dbReference>
<evidence type="ECO:0000256" key="2">
    <source>
        <dbReference type="ARBA" id="ARBA00022777"/>
    </source>
</evidence>
<proteinExistence type="predicted"/>
<dbReference type="EC" id="2.7.1.2" evidence="3"/>
<dbReference type="GO" id="GO:0005524">
    <property type="term" value="F:ATP binding"/>
    <property type="evidence" value="ECO:0007669"/>
    <property type="project" value="InterPro"/>
</dbReference>
<dbReference type="PANTHER" id="PTHR47363:SF1">
    <property type="entry name" value="GLUCOKINASE"/>
    <property type="match status" value="1"/>
</dbReference>